<organism evidence="2 5">
    <name type="scientific">Saccharopolyspora kobensis</name>
    <dbReference type="NCBI Taxonomy" id="146035"/>
    <lineage>
        <taxon>Bacteria</taxon>
        <taxon>Bacillati</taxon>
        <taxon>Actinomycetota</taxon>
        <taxon>Actinomycetes</taxon>
        <taxon>Pseudonocardiales</taxon>
        <taxon>Pseudonocardiaceae</taxon>
        <taxon>Saccharopolyspora</taxon>
    </lineage>
</organism>
<evidence type="ECO:0000313" key="5">
    <source>
        <dbReference type="Proteomes" id="UP000236729"/>
    </source>
</evidence>
<dbReference type="Proteomes" id="UP000199690">
    <property type="component" value="Unassembled WGS sequence"/>
</dbReference>
<feature type="region of interest" description="Disordered" evidence="1">
    <location>
        <begin position="1"/>
        <end position="50"/>
    </location>
</feature>
<dbReference type="AlphaFoldDB" id="A0A1H6EIF4"/>
<name>A0A1H6EIF4_9PSEU</name>
<dbReference type="Proteomes" id="UP000236729">
    <property type="component" value="Unassembled WGS sequence"/>
</dbReference>
<reference evidence="2" key="2">
    <citation type="submission" date="2016-10" db="EMBL/GenBank/DDBJ databases">
        <authorList>
            <person name="de Groot N.N."/>
        </authorList>
    </citation>
    <scope>NUCLEOTIDE SEQUENCE [LARGE SCALE GENOMIC DNA]</scope>
    <source>
        <strain evidence="2">ATCC 20501</strain>
    </source>
</reference>
<evidence type="ECO:0000313" key="4">
    <source>
        <dbReference type="Proteomes" id="UP000199690"/>
    </source>
</evidence>
<keyword evidence="4" id="KW-1185">Reference proteome</keyword>
<protein>
    <submittedName>
        <fullName evidence="2">Uncharacterized protein</fullName>
    </submittedName>
</protein>
<reference evidence="4 5" key="1">
    <citation type="submission" date="2016-10" db="EMBL/GenBank/DDBJ databases">
        <authorList>
            <person name="Varghese N."/>
            <person name="Submissions S."/>
        </authorList>
    </citation>
    <scope>NUCLEOTIDE SEQUENCE [LARGE SCALE GENOMIC DNA]</scope>
    <source>
        <strain evidence="5">ATCC 20501</strain>
        <strain evidence="3 4">CGMCC 4.3529</strain>
    </source>
</reference>
<feature type="compositionally biased region" description="Polar residues" evidence="1">
    <location>
        <begin position="1"/>
        <end position="12"/>
    </location>
</feature>
<evidence type="ECO:0000313" key="2">
    <source>
        <dbReference type="EMBL" id="SEG97617.1"/>
    </source>
</evidence>
<dbReference type="EMBL" id="FOME01000016">
    <property type="protein sequence ID" value="SFE93425.1"/>
    <property type="molecule type" value="Genomic_DNA"/>
</dbReference>
<gene>
    <name evidence="2" type="ORF">SAMN02982929_06823</name>
    <name evidence="3" type="ORF">SAMN05216506_11640</name>
</gene>
<sequence length="50" mass="5391">MSHLSSVPTQAPRNRAPGERDATQPRGTAKRAINSQRNHHCESRRGGAAA</sequence>
<evidence type="ECO:0000256" key="1">
    <source>
        <dbReference type="SAM" id="MobiDB-lite"/>
    </source>
</evidence>
<dbReference type="EMBL" id="FNVB01000015">
    <property type="protein sequence ID" value="SEG97617.1"/>
    <property type="molecule type" value="Genomic_DNA"/>
</dbReference>
<evidence type="ECO:0000313" key="3">
    <source>
        <dbReference type="EMBL" id="SFE93425.1"/>
    </source>
</evidence>
<proteinExistence type="predicted"/>
<accession>A0A1H6EIF4</accession>
<feature type="compositionally biased region" description="Basic and acidic residues" evidence="1">
    <location>
        <begin position="39"/>
        <end position="50"/>
    </location>
</feature>
<accession>A0A1I2EKM7</accession>